<evidence type="ECO:0000256" key="2">
    <source>
        <dbReference type="ARBA" id="ARBA00023015"/>
    </source>
</evidence>
<evidence type="ECO:0000313" key="8">
    <source>
        <dbReference type="Proteomes" id="UP000634530"/>
    </source>
</evidence>
<evidence type="ECO:0000256" key="5">
    <source>
        <dbReference type="ARBA" id="ARBA00037345"/>
    </source>
</evidence>
<dbReference type="Gene3D" id="3.40.50.880">
    <property type="match status" value="1"/>
</dbReference>
<reference evidence="7 8" key="1">
    <citation type="journal article" date="2020" name="Microorganisms">
        <title>Reliable Identification of Environmental Pseudomonas Isolates Using the rpoD Gene.</title>
        <authorList>
            <consortium name="The Broad Institute Genome Sequencing Platform"/>
            <person name="Girard L."/>
            <person name="Lood C."/>
            <person name="Rokni-Zadeh H."/>
            <person name="van Noort V."/>
            <person name="Lavigne R."/>
            <person name="De Mot R."/>
        </authorList>
    </citation>
    <scope>NUCLEOTIDE SEQUENCE [LARGE SCALE GENOMIC DNA]</scope>
    <source>
        <strain evidence="7 8">RW8P3</strain>
    </source>
</reference>
<dbReference type="GO" id="GO:0043565">
    <property type="term" value="F:sequence-specific DNA binding"/>
    <property type="evidence" value="ECO:0007669"/>
    <property type="project" value="InterPro"/>
</dbReference>
<dbReference type="InterPro" id="IPR009057">
    <property type="entry name" value="Homeodomain-like_sf"/>
</dbReference>
<dbReference type="PROSITE" id="PS00041">
    <property type="entry name" value="HTH_ARAC_FAMILY_1"/>
    <property type="match status" value="1"/>
</dbReference>
<dbReference type="InterPro" id="IPR018060">
    <property type="entry name" value="HTH_AraC"/>
</dbReference>
<dbReference type="Gene3D" id="1.10.10.60">
    <property type="entry name" value="Homeodomain-like"/>
    <property type="match status" value="1"/>
</dbReference>
<keyword evidence="4" id="KW-0804">Transcription</keyword>
<dbReference type="SMART" id="SM00342">
    <property type="entry name" value="HTH_ARAC"/>
    <property type="match status" value="1"/>
</dbReference>
<reference evidence="7 8" key="2">
    <citation type="journal article" date="2021" name="Microorganisms">
        <title>The Ever-Expanding Pseudomonas Genus: Description of 43 New Species and Partition of the Pseudomonas putida Group.</title>
        <authorList>
            <person name="Girard L."/>
            <person name="Lood C."/>
            <person name="Hofte M."/>
            <person name="Vandamme P."/>
            <person name="Rokni-Zadeh H."/>
            <person name="van Noort V."/>
            <person name="Lavigne R."/>
            <person name="De Mot R."/>
        </authorList>
    </citation>
    <scope>NUCLEOTIDE SEQUENCE [LARGE SCALE GENOMIC DNA]</scope>
    <source>
        <strain evidence="7 8">RW8P3</strain>
    </source>
</reference>
<dbReference type="GO" id="GO:0003700">
    <property type="term" value="F:DNA-binding transcription factor activity"/>
    <property type="evidence" value="ECO:0007669"/>
    <property type="project" value="InterPro"/>
</dbReference>
<gene>
    <name evidence="7" type="ORF">HU752_011745</name>
</gene>
<comment type="subcellular location">
    <subcellularLocation>
        <location evidence="1">Cytoplasm</location>
    </subcellularLocation>
</comment>
<dbReference type="Proteomes" id="UP000634530">
    <property type="component" value="Chromosome"/>
</dbReference>
<dbReference type="InterPro" id="IPR029062">
    <property type="entry name" value="Class_I_gatase-like"/>
</dbReference>
<dbReference type="AlphaFoldDB" id="A0A9E6PR84"/>
<dbReference type="SUPFAM" id="SSF52317">
    <property type="entry name" value="Class I glutamine amidotransferase-like"/>
    <property type="match status" value="1"/>
</dbReference>
<accession>A0A9E6PR84</accession>
<evidence type="ECO:0000256" key="3">
    <source>
        <dbReference type="ARBA" id="ARBA00023125"/>
    </source>
</evidence>
<organism evidence="7 8">
    <name type="scientific">Pseudomonas vanderleydeniana</name>
    <dbReference type="NCBI Taxonomy" id="2745495"/>
    <lineage>
        <taxon>Bacteria</taxon>
        <taxon>Pseudomonadati</taxon>
        <taxon>Pseudomonadota</taxon>
        <taxon>Gammaproteobacteria</taxon>
        <taxon>Pseudomonadales</taxon>
        <taxon>Pseudomonadaceae</taxon>
        <taxon>Pseudomonas</taxon>
    </lineage>
</organism>
<dbReference type="KEGG" id="pvw:HU752_011745"/>
<comment type="function">
    <text evidence="5">Regulatory protein of the TOL plasmid xyl operons. XylS activates the xylXYZLTEGFJQKIH operon required for the degradation of toluene, m-xylene and p-xylene.</text>
</comment>
<evidence type="ECO:0000256" key="4">
    <source>
        <dbReference type="ARBA" id="ARBA00023163"/>
    </source>
</evidence>
<evidence type="ECO:0000313" key="7">
    <source>
        <dbReference type="EMBL" id="QXI30571.1"/>
    </source>
</evidence>
<keyword evidence="8" id="KW-1185">Reference proteome</keyword>
<dbReference type="Pfam" id="PF12833">
    <property type="entry name" value="HTH_18"/>
    <property type="match status" value="1"/>
</dbReference>
<keyword evidence="2" id="KW-0805">Transcription regulation</keyword>
<evidence type="ECO:0000256" key="1">
    <source>
        <dbReference type="ARBA" id="ARBA00004496"/>
    </source>
</evidence>
<dbReference type="SUPFAM" id="SSF46689">
    <property type="entry name" value="Homeodomain-like"/>
    <property type="match status" value="2"/>
</dbReference>
<dbReference type="InterPro" id="IPR050204">
    <property type="entry name" value="AraC_XylS_family_regulators"/>
</dbReference>
<protein>
    <submittedName>
        <fullName evidence="7">Helix-turn-helix domain-containing protein</fullName>
    </submittedName>
</protein>
<feature type="domain" description="HTH araC/xylS-type" evidence="6">
    <location>
        <begin position="237"/>
        <end position="335"/>
    </location>
</feature>
<dbReference type="PROSITE" id="PS01124">
    <property type="entry name" value="HTH_ARAC_FAMILY_2"/>
    <property type="match status" value="1"/>
</dbReference>
<dbReference type="RefSeq" id="WP_186680524.1">
    <property type="nucleotide sequence ID" value="NZ_CP077093.1"/>
</dbReference>
<dbReference type="GO" id="GO:0005737">
    <property type="term" value="C:cytoplasm"/>
    <property type="evidence" value="ECO:0007669"/>
    <property type="project" value="UniProtKB-SubCell"/>
</dbReference>
<dbReference type="InterPro" id="IPR002818">
    <property type="entry name" value="DJ-1/PfpI"/>
</dbReference>
<dbReference type="CDD" id="cd03136">
    <property type="entry name" value="GATase1_AraC_ArgR_like"/>
    <property type="match status" value="1"/>
</dbReference>
<dbReference type="GO" id="GO:0009893">
    <property type="term" value="P:positive regulation of metabolic process"/>
    <property type="evidence" value="ECO:0007669"/>
    <property type="project" value="UniProtKB-ARBA"/>
</dbReference>
<keyword evidence="3" id="KW-0238">DNA-binding</keyword>
<dbReference type="EMBL" id="CP077093">
    <property type="protein sequence ID" value="QXI30571.1"/>
    <property type="molecule type" value="Genomic_DNA"/>
</dbReference>
<sequence length="339" mass="37983">MNNIKRTFSPTFQDRNFQYLEQPRTRPSTRTIGFLLLDNFSLPCFTQALSVLKTANSIQPGSTRVHTFSYSNTEVMSDLAIPIRPDTPLTDVRLAGLDLMIICGGIQTPRTFPAWLSTLLQRLSKLSIALGGLWNGAWYLGQSGLLDGYRCAIHPEQRMALSEHFPNTSVTQENGVFDRDRITAATPAGAFKVMTQWLGIGCGQKLADAVVDLLDGDPSRFRSASSDQHRTLSGPIREIIALMEANLEETLSPEQLAFYAGLSTRQIQRLFKIHLDTTPQRYYLQLRVTEARRLIQHSAMPLIDVAIACGFATGSHFSKVYSDFFSYPPSRETRFELRA</sequence>
<dbReference type="PANTHER" id="PTHR46796">
    <property type="entry name" value="HTH-TYPE TRANSCRIPTIONAL ACTIVATOR RHAS-RELATED"/>
    <property type="match status" value="1"/>
</dbReference>
<name>A0A9E6PR84_9PSED</name>
<dbReference type="Pfam" id="PF01965">
    <property type="entry name" value="DJ-1_PfpI"/>
    <property type="match status" value="1"/>
</dbReference>
<evidence type="ECO:0000259" key="6">
    <source>
        <dbReference type="PROSITE" id="PS01124"/>
    </source>
</evidence>
<dbReference type="InterPro" id="IPR018062">
    <property type="entry name" value="HTH_AraC-typ_CS"/>
</dbReference>
<proteinExistence type="predicted"/>